<dbReference type="Pfam" id="PF00632">
    <property type="entry name" value="HECT"/>
    <property type="match status" value="1"/>
</dbReference>
<gene>
    <name evidence="8" type="ORF">CPELLU_LOCUS12696</name>
</gene>
<evidence type="ECO:0000256" key="1">
    <source>
        <dbReference type="ARBA" id="ARBA00000885"/>
    </source>
</evidence>
<dbReference type="Proteomes" id="UP000789759">
    <property type="component" value="Unassembled WGS sequence"/>
</dbReference>
<keyword evidence="4" id="KW-0808">Transferase</keyword>
<comment type="catalytic activity">
    <reaction evidence="1">
        <text>S-ubiquitinyl-[E2 ubiquitin-conjugating enzyme]-L-cysteine + [acceptor protein]-L-lysine = [E2 ubiquitin-conjugating enzyme]-L-cysteine + N(6)-ubiquitinyl-[acceptor protein]-L-lysine.</text>
        <dbReference type="EC" id="2.3.2.26"/>
    </reaction>
</comment>
<organism evidence="8 9">
    <name type="scientific">Cetraspora pellucida</name>
    <dbReference type="NCBI Taxonomy" id="1433469"/>
    <lineage>
        <taxon>Eukaryota</taxon>
        <taxon>Fungi</taxon>
        <taxon>Fungi incertae sedis</taxon>
        <taxon>Mucoromycota</taxon>
        <taxon>Glomeromycotina</taxon>
        <taxon>Glomeromycetes</taxon>
        <taxon>Diversisporales</taxon>
        <taxon>Gigasporaceae</taxon>
        <taxon>Cetraspora</taxon>
    </lineage>
</organism>
<evidence type="ECO:0000313" key="9">
    <source>
        <dbReference type="Proteomes" id="UP000789759"/>
    </source>
</evidence>
<feature type="non-terminal residue" evidence="8">
    <location>
        <position position="1"/>
    </location>
</feature>
<protein>
    <recommendedName>
        <fullName evidence="3">HECT-type E3 ubiquitin transferase</fullName>
        <ecNumber evidence="3">2.3.2.26</ecNumber>
    </recommendedName>
</protein>
<dbReference type="AlphaFoldDB" id="A0A9N9I2K5"/>
<evidence type="ECO:0000256" key="4">
    <source>
        <dbReference type="ARBA" id="ARBA00022679"/>
    </source>
</evidence>
<feature type="domain" description="HECT" evidence="7">
    <location>
        <begin position="1"/>
        <end position="44"/>
    </location>
</feature>
<evidence type="ECO:0000256" key="6">
    <source>
        <dbReference type="PROSITE-ProRule" id="PRU00104"/>
    </source>
</evidence>
<accession>A0A9N9I2K5</accession>
<comment type="caution">
    <text evidence="8">The sequence shown here is derived from an EMBL/GenBank/DDBJ whole genome shotgun (WGS) entry which is preliminary data.</text>
</comment>
<dbReference type="InterPro" id="IPR035983">
    <property type="entry name" value="Hect_E3_ubiquitin_ligase"/>
</dbReference>
<dbReference type="EC" id="2.3.2.26" evidence="3"/>
<keyword evidence="9" id="KW-1185">Reference proteome</keyword>
<evidence type="ECO:0000313" key="8">
    <source>
        <dbReference type="EMBL" id="CAG8717657.1"/>
    </source>
</evidence>
<name>A0A9N9I2K5_9GLOM</name>
<dbReference type="SUPFAM" id="SSF56204">
    <property type="entry name" value="Hect, E3 ligase catalytic domain"/>
    <property type="match status" value="1"/>
</dbReference>
<dbReference type="OrthoDB" id="8068875at2759"/>
<sequence length="313" mass="36074">FKDLQRSDGPHRFTIEKAVDITQLPKSHTCFNRIDLPQYKTFKVRLYNPDDIQINQKMFLERFNHLFAYNCDFNTDFSSSTTSVSDHDKKRVKDTNVYSAISVSDDDSDSTDSILSEEVVTKFKAKVIIELDKSDSIPAKWFTFELDNFGIFQDSLVKHIQICINDDNFDKDDIQVSYKINSHGQSMALDNKDDYDAFIIECRKLVKSNKSMVLNIAPKLPNNKQDIEILKIKTKKLKTDFVLKESKLNANEIEIAAIITQIRTKYNCQIHAMPCYIEDGKHLPLIPSRLHLWARDIVTFGIVHAIKVNTQAS</sequence>
<proteinExistence type="predicted"/>
<dbReference type="GO" id="GO:0006511">
    <property type="term" value="P:ubiquitin-dependent protein catabolic process"/>
    <property type="evidence" value="ECO:0007669"/>
    <property type="project" value="TreeGrafter"/>
</dbReference>
<evidence type="ECO:0000256" key="2">
    <source>
        <dbReference type="ARBA" id="ARBA00004906"/>
    </source>
</evidence>
<dbReference type="InterPro" id="IPR000569">
    <property type="entry name" value="HECT_dom"/>
</dbReference>
<dbReference type="PANTHER" id="PTHR11254">
    <property type="entry name" value="HECT DOMAIN UBIQUITIN-PROTEIN LIGASE"/>
    <property type="match status" value="1"/>
</dbReference>
<dbReference type="InterPro" id="IPR050409">
    <property type="entry name" value="E3_ubiq-protein_ligase"/>
</dbReference>
<feature type="active site" description="Glycyl thioester intermediate" evidence="6">
    <location>
        <position position="30"/>
    </location>
</feature>
<reference evidence="8" key="1">
    <citation type="submission" date="2021-06" db="EMBL/GenBank/DDBJ databases">
        <authorList>
            <person name="Kallberg Y."/>
            <person name="Tangrot J."/>
            <person name="Rosling A."/>
        </authorList>
    </citation>
    <scope>NUCLEOTIDE SEQUENCE</scope>
    <source>
        <strain evidence="8">FL966</strain>
    </source>
</reference>
<dbReference type="GO" id="GO:0016567">
    <property type="term" value="P:protein ubiquitination"/>
    <property type="evidence" value="ECO:0007669"/>
    <property type="project" value="TreeGrafter"/>
</dbReference>
<dbReference type="GO" id="GO:0061630">
    <property type="term" value="F:ubiquitin protein ligase activity"/>
    <property type="evidence" value="ECO:0007669"/>
    <property type="project" value="UniProtKB-EC"/>
</dbReference>
<dbReference type="PROSITE" id="PS50237">
    <property type="entry name" value="HECT"/>
    <property type="match status" value="1"/>
</dbReference>
<comment type="pathway">
    <text evidence="2">Protein modification; protein ubiquitination.</text>
</comment>
<dbReference type="Gene3D" id="3.30.2410.10">
    <property type="entry name" value="Hect, E3 ligase catalytic domain"/>
    <property type="match status" value="1"/>
</dbReference>
<evidence type="ECO:0000256" key="5">
    <source>
        <dbReference type="ARBA" id="ARBA00022786"/>
    </source>
</evidence>
<keyword evidence="5 6" id="KW-0833">Ubl conjugation pathway</keyword>
<evidence type="ECO:0000259" key="7">
    <source>
        <dbReference type="PROSITE" id="PS50237"/>
    </source>
</evidence>
<dbReference type="GO" id="GO:0005737">
    <property type="term" value="C:cytoplasm"/>
    <property type="evidence" value="ECO:0007669"/>
    <property type="project" value="TreeGrafter"/>
</dbReference>
<evidence type="ECO:0000256" key="3">
    <source>
        <dbReference type="ARBA" id="ARBA00012485"/>
    </source>
</evidence>
<dbReference type="PANTHER" id="PTHR11254:SF440">
    <property type="entry name" value="E3 UBIQUITIN-PROTEIN LIGASE NEDD-4"/>
    <property type="match status" value="1"/>
</dbReference>
<dbReference type="EMBL" id="CAJVQA010012565">
    <property type="protein sequence ID" value="CAG8717657.1"/>
    <property type="molecule type" value="Genomic_DNA"/>
</dbReference>